<dbReference type="AlphaFoldDB" id="W6UZA5"/>
<dbReference type="EMBL" id="APAU02000053">
    <property type="protein sequence ID" value="EUB58934.1"/>
    <property type="molecule type" value="Genomic_DNA"/>
</dbReference>
<keyword evidence="2" id="KW-1185">Reference proteome</keyword>
<evidence type="ECO:0000313" key="1">
    <source>
        <dbReference type="EMBL" id="EUB58934.1"/>
    </source>
</evidence>
<sequence length="41" mass="4464">MGHQCHWSVPTTVVLVYLSILRSSRKGNGIATPTAVQKPTE</sequence>
<dbReference type="Proteomes" id="UP000019149">
    <property type="component" value="Unassembled WGS sequence"/>
</dbReference>
<dbReference type="RefSeq" id="XP_024350130.1">
    <property type="nucleotide sequence ID" value="XM_024495499.1"/>
</dbReference>
<comment type="caution">
    <text evidence="1">The sequence shown here is derived from an EMBL/GenBank/DDBJ whole genome shotgun (WGS) entry which is preliminary data.</text>
</comment>
<name>W6UZA5_ECHGR</name>
<organism evidence="1 2">
    <name type="scientific">Echinococcus granulosus</name>
    <name type="common">Hydatid tapeworm</name>
    <dbReference type="NCBI Taxonomy" id="6210"/>
    <lineage>
        <taxon>Eukaryota</taxon>
        <taxon>Metazoa</taxon>
        <taxon>Spiralia</taxon>
        <taxon>Lophotrochozoa</taxon>
        <taxon>Platyhelminthes</taxon>
        <taxon>Cestoda</taxon>
        <taxon>Eucestoda</taxon>
        <taxon>Cyclophyllidea</taxon>
        <taxon>Taeniidae</taxon>
        <taxon>Echinococcus</taxon>
        <taxon>Echinococcus granulosus group</taxon>
    </lineage>
</organism>
<protein>
    <submittedName>
        <fullName evidence="1">Uncharacterized protein</fullName>
    </submittedName>
</protein>
<dbReference type="GeneID" id="36341965"/>
<dbReference type="CTD" id="36341965"/>
<reference evidence="1 2" key="1">
    <citation type="journal article" date="2013" name="Nat. Genet.">
        <title>The genome of the hydatid tapeworm Echinococcus granulosus.</title>
        <authorList>
            <person name="Zheng H."/>
            <person name="Zhang W."/>
            <person name="Zhang L."/>
            <person name="Zhang Z."/>
            <person name="Li J."/>
            <person name="Lu G."/>
            <person name="Zhu Y."/>
            <person name="Wang Y."/>
            <person name="Huang Y."/>
            <person name="Liu J."/>
            <person name="Kang H."/>
            <person name="Chen J."/>
            <person name="Wang L."/>
            <person name="Chen A."/>
            <person name="Yu S."/>
            <person name="Gao Z."/>
            <person name="Jin L."/>
            <person name="Gu W."/>
            <person name="Wang Z."/>
            <person name="Zhao L."/>
            <person name="Shi B."/>
            <person name="Wen H."/>
            <person name="Lin R."/>
            <person name="Jones M.K."/>
            <person name="Brejova B."/>
            <person name="Vinar T."/>
            <person name="Zhao G."/>
            <person name="McManus D.P."/>
            <person name="Chen Z."/>
            <person name="Zhou Y."/>
            <person name="Wang S."/>
        </authorList>
    </citation>
    <scope>NUCLEOTIDE SEQUENCE [LARGE SCALE GENOMIC DNA]</scope>
</reference>
<evidence type="ECO:0000313" key="2">
    <source>
        <dbReference type="Proteomes" id="UP000019149"/>
    </source>
</evidence>
<dbReference type="KEGG" id="egl:EGR_06250"/>
<accession>W6UZA5</accession>
<gene>
    <name evidence="1" type="ORF">EGR_06250</name>
</gene>
<proteinExistence type="predicted"/>